<dbReference type="GO" id="GO:0018822">
    <property type="term" value="F:nitrile hydratase activity"/>
    <property type="evidence" value="ECO:0007669"/>
    <property type="project" value="UniProtKB-EC"/>
</dbReference>
<dbReference type="Pfam" id="PF02211">
    <property type="entry name" value="NHase_beta_C"/>
    <property type="match status" value="1"/>
</dbReference>
<dbReference type="InterPro" id="IPR024690">
    <property type="entry name" value="CN_hydtase_beta_dom_C"/>
</dbReference>
<keyword evidence="3" id="KW-1185">Reference proteome</keyword>
<keyword evidence="2" id="KW-0456">Lyase</keyword>
<sequence>MNVGDRVRVRVMNPPGHNRAPSYVRGRCGVVVRSVGDGRFPDEAAAVGSDARQETIWTVAFAGTELWGPDAGPRDVVHVDLFETYLEGA</sequence>
<dbReference type="EMBL" id="JASVWF010000005">
    <property type="protein sequence ID" value="MDL5158517.1"/>
    <property type="molecule type" value="Genomic_DNA"/>
</dbReference>
<dbReference type="Gene3D" id="2.30.30.50">
    <property type="match status" value="1"/>
</dbReference>
<name>A0ABT7MEV3_9PSEU</name>
<gene>
    <name evidence="2" type="ORF">QRT03_21295</name>
</gene>
<organism evidence="2 3">
    <name type="scientific">Actinomycetospora termitidis</name>
    <dbReference type="NCBI Taxonomy" id="3053470"/>
    <lineage>
        <taxon>Bacteria</taxon>
        <taxon>Bacillati</taxon>
        <taxon>Actinomycetota</taxon>
        <taxon>Actinomycetes</taxon>
        <taxon>Pseudonocardiales</taxon>
        <taxon>Pseudonocardiaceae</taxon>
        <taxon>Actinomycetospora</taxon>
    </lineage>
</organism>
<evidence type="ECO:0000313" key="2">
    <source>
        <dbReference type="EMBL" id="MDL5158517.1"/>
    </source>
</evidence>
<protein>
    <submittedName>
        <fullName evidence="2">Nitrile hydratase subunit beta</fullName>
        <ecNumber evidence="2">4.2.1.84</ecNumber>
    </submittedName>
</protein>
<dbReference type="InterPro" id="IPR008990">
    <property type="entry name" value="Elect_transpt_acc-like_dom_sf"/>
</dbReference>
<proteinExistence type="predicted"/>
<accession>A0ABT7MEV3</accession>
<evidence type="ECO:0000313" key="3">
    <source>
        <dbReference type="Proteomes" id="UP001231924"/>
    </source>
</evidence>
<dbReference type="Proteomes" id="UP001231924">
    <property type="component" value="Unassembled WGS sequence"/>
</dbReference>
<comment type="caution">
    <text evidence="2">The sequence shown here is derived from an EMBL/GenBank/DDBJ whole genome shotgun (WGS) entry which is preliminary data.</text>
</comment>
<dbReference type="EC" id="4.2.1.84" evidence="2"/>
<dbReference type="SUPFAM" id="SSF50090">
    <property type="entry name" value="Electron transport accessory proteins"/>
    <property type="match status" value="1"/>
</dbReference>
<evidence type="ECO:0000259" key="1">
    <source>
        <dbReference type="Pfam" id="PF02211"/>
    </source>
</evidence>
<feature type="domain" description="Nitrile hydratase beta subunit" evidence="1">
    <location>
        <begin position="2"/>
        <end position="87"/>
    </location>
</feature>
<dbReference type="RefSeq" id="WP_286055060.1">
    <property type="nucleotide sequence ID" value="NZ_JASVWF010000005.1"/>
</dbReference>
<reference evidence="2 3" key="1">
    <citation type="submission" date="2023-06" db="EMBL/GenBank/DDBJ databases">
        <title>Actinomycetospora Odt1-22.</title>
        <authorList>
            <person name="Supong K."/>
        </authorList>
    </citation>
    <scope>NUCLEOTIDE SEQUENCE [LARGE SCALE GENOMIC DNA]</scope>
    <source>
        <strain evidence="2 3">Odt1-22</strain>
    </source>
</reference>